<feature type="transmembrane region" description="Helical" evidence="8">
    <location>
        <begin position="175"/>
        <end position="206"/>
    </location>
</feature>
<organism evidence="10 11">
    <name type="scientific">Janthinobacterium fluminis</name>
    <dbReference type="NCBI Taxonomy" id="2987524"/>
    <lineage>
        <taxon>Bacteria</taxon>
        <taxon>Pseudomonadati</taxon>
        <taxon>Pseudomonadota</taxon>
        <taxon>Betaproteobacteria</taxon>
        <taxon>Burkholderiales</taxon>
        <taxon>Oxalobacteraceae</taxon>
        <taxon>Janthinobacterium</taxon>
    </lineage>
</organism>
<feature type="transmembrane region" description="Helical" evidence="8">
    <location>
        <begin position="330"/>
        <end position="353"/>
    </location>
</feature>
<feature type="transmembrane region" description="Helical" evidence="8">
    <location>
        <begin position="98"/>
        <end position="118"/>
    </location>
</feature>
<evidence type="ECO:0000313" key="10">
    <source>
        <dbReference type="EMBL" id="MDC8759659.1"/>
    </source>
</evidence>
<feature type="domain" description="Rhodanese" evidence="9">
    <location>
        <begin position="355"/>
        <end position="388"/>
    </location>
</feature>
<proteinExistence type="predicted"/>
<dbReference type="InterPro" id="IPR001763">
    <property type="entry name" value="Rhodanese-like_dom"/>
</dbReference>
<evidence type="ECO:0000256" key="7">
    <source>
        <dbReference type="ARBA" id="ARBA00023136"/>
    </source>
</evidence>
<feature type="transmembrane region" description="Helical" evidence="8">
    <location>
        <begin position="273"/>
        <end position="293"/>
    </location>
</feature>
<evidence type="ECO:0000256" key="1">
    <source>
        <dbReference type="ARBA" id="ARBA00004651"/>
    </source>
</evidence>
<dbReference type="PANTHER" id="PTHR33908:SF11">
    <property type="entry name" value="MEMBRANE PROTEIN"/>
    <property type="match status" value="1"/>
</dbReference>
<feature type="transmembrane region" description="Helical" evidence="8">
    <location>
        <begin position="300"/>
        <end position="318"/>
    </location>
</feature>
<dbReference type="EMBL" id="JAQQXR010000007">
    <property type="protein sequence ID" value="MDC8759659.1"/>
    <property type="molecule type" value="Genomic_DNA"/>
</dbReference>
<evidence type="ECO:0000256" key="5">
    <source>
        <dbReference type="ARBA" id="ARBA00022692"/>
    </source>
</evidence>
<dbReference type="PANTHER" id="PTHR33908">
    <property type="entry name" value="MANNOSYLTRANSFERASE YKCB-RELATED"/>
    <property type="match status" value="1"/>
</dbReference>
<sequence length="512" mass="55399">MTNMLRRAAPCLCLGGLVLYYFLSSPTGGDFWWYDAPRHAMNGVFLSDLLSEGGLAHPLRYARAYYEQYPAINIGFYPPFFYLSSVPLLLLFGASHAVAQAAVALYTLMLGALVCLICRRAMDHASALATALCVLLLAPVALWSRQVQLDVPAAAMHFLTAGLLIRHLETQRQGWLFAAAVCLGLSMLTRVQGVFAVPVFLFFVFGRGGAGRPALGKRIAATAIAGLIALPAMLMVAYFSKVNQALATAAPGMPPLWSLANWTWYAGQLPLQLGWPALCLAVAGLAAAARAAATGRATPALRVLAAYTVCAWIFFSVVSNKDPRFNLPGMLFLFVLAAHGLYLCAAPAARLFLPALAAWLLLQLGATPAVPVVGGFPEAAAAAQALTPQQANVLISAHRDGNFIYALRTLGRRRDIGVCRADKLFVEIHIMRELGVRDRNLDRQAILAMLDRHKVATVVAQPGYLSDQPSMRNFQALLDDGVHYARVRTVALTGQTGRDERALVIYQRRRGL</sequence>
<evidence type="ECO:0000313" key="11">
    <source>
        <dbReference type="Proteomes" id="UP001221208"/>
    </source>
</evidence>
<evidence type="ECO:0000256" key="3">
    <source>
        <dbReference type="ARBA" id="ARBA00022676"/>
    </source>
</evidence>
<comment type="subcellular location">
    <subcellularLocation>
        <location evidence="1">Cell membrane</location>
        <topology evidence="1">Multi-pass membrane protein</topology>
    </subcellularLocation>
</comment>
<dbReference type="Proteomes" id="UP001221208">
    <property type="component" value="Unassembled WGS sequence"/>
</dbReference>
<dbReference type="InterPro" id="IPR050297">
    <property type="entry name" value="LipidA_mod_glycosyltrf_83"/>
</dbReference>
<dbReference type="PROSITE" id="PS50206">
    <property type="entry name" value="RHODANESE_3"/>
    <property type="match status" value="1"/>
</dbReference>
<dbReference type="EC" id="2.4.-.-" evidence="10"/>
<evidence type="ECO:0000256" key="4">
    <source>
        <dbReference type="ARBA" id="ARBA00022679"/>
    </source>
</evidence>
<name>A0ABT5K441_9BURK</name>
<keyword evidence="11" id="KW-1185">Reference proteome</keyword>
<keyword evidence="6 8" id="KW-1133">Transmembrane helix</keyword>
<dbReference type="Pfam" id="PF13231">
    <property type="entry name" value="PMT_2"/>
    <property type="match status" value="1"/>
</dbReference>
<dbReference type="InterPro" id="IPR038731">
    <property type="entry name" value="RgtA/B/C-like"/>
</dbReference>
<keyword evidence="5 8" id="KW-0812">Transmembrane</keyword>
<evidence type="ECO:0000259" key="9">
    <source>
        <dbReference type="PROSITE" id="PS50206"/>
    </source>
</evidence>
<keyword evidence="2" id="KW-1003">Cell membrane</keyword>
<dbReference type="GO" id="GO:0016757">
    <property type="term" value="F:glycosyltransferase activity"/>
    <property type="evidence" value="ECO:0007669"/>
    <property type="project" value="UniProtKB-KW"/>
</dbReference>
<comment type="caution">
    <text evidence="10">The sequence shown here is derived from an EMBL/GenBank/DDBJ whole genome shotgun (WGS) entry which is preliminary data.</text>
</comment>
<gene>
    <name evidence="10" type="ORF">OIK44_18905</name>
</gene>
<evidence type="ECO:0000256" key="6">
    <source>
        <dbReference type="ARBA" id="ARBA00022989"/>
    </source>
</evidence>
<feature type="transmembrane region" description="Helical" evidence="8">
    <location>
        <begin position="125"/>
        <end position="143"/>
    </location>
</feature>
<protein>
    <submittedName>
        <fullName evidence="10">Glycosyltransferase family 39 protein</fullName>
        <ecNumber evidence="10">2.4.-.-</ecNumber>
    </submittedName>
</protein>
<keyword evidence="4 10" id="KW-0808">Transferase</keyword>
<reference evidence="10 11" key="1">
    <citation type="submission" date="2022-10" db="EMBL/GenBank/DDBJ databases">
        <title>Janthinobacterium sp. hw3 Genome sequencing.</title>
        <authorList>
            <person name="Park S."/>
        </authorList>
    </citation>
    <scope>NUCLEOTIDE SEQUENCE [LARGE SCALE GENOMIC DNA]</scope>
    <source>
        <strain evidence="11">hw3</strain>
    </source>
</reference>
<feature type="transmembrane region" description="Helical" evidence="8">
    <location>
        <begin position="218"/>
        <end position="239"/>
    </location>
</feature>
<evidence type="ECO:0000256" key="8">
    <source>
        <dbReference type="SAM" id="Phobius"/>
    </source>
</evidence>
<feature type="transmembrane region" description="Helical" evidence="8">
    <location>
        <begin position="71"/>
        <end position="92"/>
    </location>
</feature>
<keyword evidence="3 10" id="KW-0328">Glycosyltransferase</keyword>
<keyword evidence="7 8" id="KW-0472">Membrane</keyword>
<accession>A0ABT5K441</accession>
<evidence type="ECO:0000256" key="2">
    <source>
        <dbReference type="ARBA" id="ARBA00022475"/>
    </source>
</evidence>
<dbReference type="RefSeq" id="WP_273672937.1">
    <property type="nucleotide sequence ID" value="NZ_JAQQXR010000007.1"/>
</dbReference>